<dbReference type="RefSeq" id="WP_343335098.1">
    <property type="nucleotide sequence ID" value="NZ_JAPOHD010000063.1"/>
</dbReference>
<organism evidence="1 2">
    <name type="scientific">Draconibacterium aestuarii</name>
    <dbReference type="NCBI Taxonomy" id="2998507"/>
    <lineage>
        <taxon>Bacteria</taxon>
        <taxon>Pseudomonadati</taxon>
        <taxon>Bacteroidota</taxon>
        <taxon>Bacteroidia</taxon>
        <taxon>Marinilabiliales</taxon>
        <taxon>Prolixibacteraceae</taxon>
        <taxon>Draconibacterium</taxon>
    </lineage>
</organism>
<sequence>MLRIIRYLFSILIFLPFFVCSQNTFDELIEQDLYANQRWIVNGVAWTNSSSYKGNRFCGSSKWKLGEVVFNGKEYFSVWINYDVLEQELILYDEKPGSEKYIKLNRQLIESFSYEDQGETKMFVVEELVPGNGTQIYEKVQSGAISFYIKYRKSVKNEIQGDYLGKIINNNIYYLVDEQGVHAFKNKKQVLDILGNTKALKKYIRKENLVINRKKPEDIVRLLVYNELLTPTQQR</sequence>
<evidence type="ECO:0000313" key="1">
    <source>
        <dbReference type="EMBL" id="MCY1722773.1"/>
    </source>
</evidence>
<evidence type="ECO:0000313" key="2">
    <source>
        <dbReference type="Proteomes" id="UP001145087"/>
    </source>
</evidence>
<comment type="caution">
    <text evidence="1">The sequence shown here is derived from an EMBL/GenBank/DDBJ whole genome shotgun (WGS) entry which is preliminary data.</text>
</comment>
<gene>
    <name evidence="1" type="ORF">OU798_20655</name>
</gene>
<dbReference type="Proteomes" id="UP001145087">
    <property type="component" value="Unassembled WGS sequence"/>
</dbReference>
<protein>
    <submittedName>
        <fullName evidence="1">Uncharacterized protein</fullName>
    </submittedName>
</protein>
<dbReference type="EMBL" id="JAPOHD010000063">
    <property type="protein sequence ID" value="MCY1722773.1"/>
    <property type="molecule type" value="Genomic_DNA"/>
</dbReference>
<accession>A0A9X3J7S3</accession>
<proteinExistence type="predicted"/>
<keyword evidence="2" id="KW-1185">Reference proteome</keyword>
<name>A0A9X3J7S3_9BACT</name>
<reference evidence="1" key="1">
    <citation type="submission" date="2022-11" db="EMBL/GenBank/DDBJ databases">
        <title>Marilongibacter aestuarii gen. nov., sp. nov., isolated from tidal flat sediment.</title>
        <authorList>
            <person name="Jiayan W."/>
        </authorList>
    </citation>
    <scope>NUCLEOTIDE SEQUENCE</scope>
    <source>
        <strain evidence="1">Z1-6</strain>
    </source>
</reference>
<dbReference type="AlphaFoldDB" id="A0A9X3J7S3"/>